<organism evidence="2 3">
    <name type="scientific">Geranomyces variabilis</name>
    <dbReference type="NCBI Taxonomy" id="109894"/>
    <lineage>
        <taxon>Eukaryota</taxon>
        <taxon>Fungi</taxon>
        <taxon>Fungi incertae sedis</taxon>
        <taxon>Chytridiomycota</taxon>
        <taxon>Chytridiomycota incertae sedis</taxon>
        <taxon>Chytridiomycetes</taxon>
        <taxon>Spizellomycetales</taxon>
        <taxon>Powellomycetaceae</taxon>
        <taxon>Geranomyces</taxon>
    </lineage>
</organism>
<accession>A0AAD5TQ08</accession>
<evidence type="ECO:0000256" key="1">
    <source>
        <dbReference type="SAM" id="Phobius"/>
    </source>
</evidence>
<keyword evidence="1" id="KW-1133">Transmembrane helix</keyword>
<protein>
    <recommendedName>
        <fullName evidence="4">GST N-terminal domain-containing protein</fullName>
    </recommendedName>
</protein>
<name>A0AAD5TQ08_9FUNG</name>
<evidence type="ECO:0000313" key="3">
    <source>
        <dbReference type="Proteomes" id="UP001212152"/>
    </source>
</evidence>
<dbReference type="EMBL" id="JADGJQ010000005">
    <property type="protein sequence ID" value="KAJ3183763.1"/>
    <property type="molecule type" value="Genomic_DNA"/>
</dbReference>
<evidence type="ECO:0008006" key="4">
    <source>
        <dbReference type="Google" id="ProtNLM"/>
    </source>
</evidence>
<dbReference type="AlphaFoldDB" id="A0AAD5TQ08"/>
<reference evidence="2" key="1">
    <citation type="submission" date="2020-05" db="EMBL/GenBank/DDBJ databases">
        <title>Phylogenomic resolution of chytrid fungi.</title>
        <authorList>
            <person name="Stajich J.E."/>
            <person name="Amses K."/>
            <person name="Simmons R."/>
            <person name="Seto K."/>
            <person name="Myers J."/>
            <person name="Bonds A."/>
            <person name="Quandt C.A."/>
            <person name="Barry K."/>
            <person name="Liu P."/>
            <person name="Grigoriev I."/>
            <person name="Longcore J.E."/>
            <person name="James T.Y."/>
        </authorList>
    </citation>
    <scope>NUCLEOTIDE SEQUENCE</scope>
    <source>
        <strain evidence="2">JEL0379</strain>
    </source>
</reference>
<dbReference type="Proteomes" id="UP001212152">
    <property type="component" value="Unassembled WGS sequence"/>
</dbReference>
<gene>
    <name evidence="2" type="ORF">HDU87_005879</name>
</gene>
<feature type="transmembrane region" description="Helical" evidence="1">
    <location>
        <begin position="376"/>
        <end position="396"/>
    </location>
</feature>
<sequence length="496" mass="53680">MMGLNYNKWDSLDAYSSDSEDSDSEANRSKIAATLRLKSLAADDTRPKGLLLTVPWDSNCEAVRWALDRHGINYVEESSPWGLHLWATLEYSDPMPKAQQCKVPVFKSGKGEVLKRSPTDIFTYLFAHSLSSNIRLYTPPSALDLQTYFDETLAPAARTIFLHTVLFSSSPGMSQKYLIEPIHLNTWKALGTATWPLMRIQLIRKYAITDAAVDSAWQTVEEVFDRVGRELAEQVRISANTARTTGDRKHLPYICGGTITAADIVFASHAIPVLFANNDVDEFASSIRLLVPPMSALPPALSARVRALRASRAGQHAIRMYRRERGQSFASQQSRYSAVNNPWWVDSNTVLTVVTAILATLATVVGLLIWRFGLLTAGVVVLAVLCSSAVGTILGGKGTVCETRAKQLWFICFGHVVDPSLPAADRSGRALDGDEVKGLHPGIAISRAAESMANVVATAKTISGPRARGGTAAVVAAAKERMAAARSLGGKAGAAV</sequence>
<keyword evidence="1" id="KW-0472">Membrane</keyword>
<dbReference type="CDD" id="cd00570">
    <property type="entry name" value="GST_N_family"/>
    <property type="match status" value="1"/>
</dbReference>
<keyword evidence="1" id="KW-0812">Transmembrane</keyword>
<evidence type="ECO:0000313" key="2">
    <source>
        <dbReference type="EMBL" id="KAJ3183763.1"/>
    </source>
</evidence>
<proteinExistence type="predicted"/>
<keyword evidence="3" id="KW-1185">Reference proteome</keyword>
<comment type="caution">
    <text evidence="2">The sequence shown here is derived from an EMBL/GenBank/DDBJ whole genome shotgun (WGS) entry which is preliminary data.</text>
</comment>
<feature type="transmembrane region" description="Helical" evidence="1">
    <location>
        <begin position="350"/>
        <end position="370"/>
    </location>
</feature>